<reference evidence="2" key="2">
    <citation type="journal article" date="2017" name="Nat. Plants">
        <title>The Aegilops tauschii genome reveals multiple impacts of transposons.</title>
        <authorList>
            <person name="Zhao G."/>
            <person name="Zou C."/>
            <person name="Li K."/>
            <person name="Wang K."/>
            <person name="Li T."/>
            <person name="Gao L."/>
            <person name="Zhang X."/>
            <person name="Wang H."/>
            <person name="Yang Z."/>
            <person name="Liu X."/>
            <person name="Jiang W."/>
            <person name="Mao L."/>
            <person name="Kong X."/>
            <person name="Jiao Y."/>
            <person name="Jia J."/>
        </authorList>
    </citation>
    <scope>NUCLEOTIDE SEQUENCE [LARGE SCALE GENOMIC DNA]</scope>
    <source>
        <strain evidence="2">cv. AL8/78</strain>
    </source>
</reference>
<dbReference type="Proteomes" id="UP000015105">
    <property type="component" value="Chromosome 2D"/>
</dbReference>
<protein>
    <submittedName>
        <fullName evidence="1">Uncharacterized protein</fullName>
    </submittedName>
</protein>
<sequence>SDRWLPPPDRLFVDGGAPVAVGTQTGVRRPCSHRSSSRRRHPPLGLHTCYLSLPHFSRPLPSANLLGGLDPN</sequence>
<evidence type="ECO:0000313" key="1">
    <source>
        <dbReference type="EnsemblPlants" id="AET2Gv20283300.8"/>
    </source>
</evidence>
<reference evidence="1" key="3">
    <citation type="journal article" date="2017" name="Nature">
        <title>Genome sequence of the progenitor of the wheat D genome Aegilops tauschii.</title>
        <authorList>
            <person name="Luo M.C."/>
            <person name="Gu Y.Q."/>
            <person name="Puiu D."/>
            <person name="Wang H."/>
            <person name="Twardziok S.O."/>
            <person name="Deal K.R."/>
            <person name="Huo N."/>
            <person name="Zhu T."/>
            <person name="Wang L."/>
            <person name="Wang Y."/>
            <person name="McGuire P.E."/>
            <person name="Liu S."/>
            <person name="Long H."/>
            <person name="Ramasamy R.K."/>
            <person name="Rodriguez J.C."/>
            <person name="Van S.L."/>
            <person name="Yuan L."/>
            <person name="Wang Z."/>
            <person name="Xia Z."/>
            <person name="Xiao L."/>
            <person name="Anderson O.D."/>
            <person name="Ouyang S."/>
            <person name="Liang Y."/>
            <person name="Zimin A.V."/>
            <person name="Pertea G."/>
            <person name="Qi P."/>
            <person name="Bennetzen J.L."/>
            <person name="Dai X."/>
            <person name="Dawson M.W."/>
            <person name="Muller H.G."/>
            <person name="Kugler K."/>
            <person name="Rivarola-Duarte L."/>
            <person name="Spannagl M."/>
            <person name="Mayer K.F.X."/>
            <person name="Lu F.H."/>
            <person name="Bevan M.W."/>
            <person name="Leroy P."/>
            <person name="Li P."/>
            <person name="You F.M."/>
            <person name="Sun Q."/>
            <person name="Liu Z."/>
            <person name="Lyons E."/>
            <person name="Wicker T."/>
            <person name="Salzberg S.L."/>
            <person name="Devos K.M."/>
            <person name="Dvorak J."/>
        </authorList>
    </citation>
    <scope>NUCLEOTIDE SEQUENCE [LARGE SCALE GENOMIC DNA]</scope>
    <source>
        <strain evidence="1">cv. AL8/78</strain>
    </source>
</reference>
<reference evidence="2" key="1">
    <citation type="journal article" date="2014" name="Science">
        <title>Ancient hybridizations among the ancestral genomes of bread wheat.</title>
        <authorList>
            <consortium name="International Wheat Genome Sequencing Consortium,"/>
            <person name="Marcussen T."/>
            <person name="Sandve S.R."/>
            <person name="Heier L."/>
            <person name="Spannagl M."/>
            <person name="Pfeifer M."/>
            <person name="Jakobsen K.S."/>
            <person name="Wulff B.B."/>
            <person name="Steuernagel B."/>
            <person name="Mayer K.F."/>
            <person name="Olsen O.A."/>
        </authorList>
    </citation>
    <scope>NUCLEOTIDE SEQUENCE [LARGE SCALE GENOMIC DNA]</scope>
    <source>
        <strain evidence="2">cv. AL8/78</strain>
    </source>
</reference>
<evidence type="ECO:0000313" key="2">
    <source>
        <dbReference type="Proteomes" id="UP000015105"/>
    </source>
</evidence>
<reference evidence="1" key="4">
    <citation type="submission" date="2019-03" db="UniProtKB">
        <authorList>
            <consortium name="EnsemblPlants"/>
        </authorList>
    </citation>
    <scope>IDENTIFICATION</scope>
</reference>
<organism evidence="1 2">
    <name type="scientific">Aegilops tauschii subsp. strangulata</name>
    <name type="common">Goatgrass</name>
    <dbReference type="NCBI Taxonomy" id="200361"/>
    <lineage>
        <taxon>Eukaryota</taxon>
        <taxon>Viridiplantae</taxon>
        <taxon>Streptophyta</taxon>
        <taxon>Embryophyta</taxon>
        <taxon>Tracheophyta</taxon>
        <taxon>Spermatophyta</taxon>
        <taxon>Magnoliopsida</taxon>
        <taxon>Liliopsida</taxon>
        <taxon>Poales</taxon>
        <taxon>Poaceae</taxon>
        <taxon>BOP clade</taxon>
        <taxon>Pooideae</taxon>
        <taxon>Triticodae</taxon>
        <taxon>Triticeae</taxon>
        <taxon>Triticinae</taxon>
        <taxon>Aegilops</taxon>
    </lineage>
</organism>
<name>A0A453AWQ9_AEGTS</name>
<dbReference type="AlphaFoldDB" id="A0A453AWQ9"/>
<reference evidence="1" key="5">
    <citation type="journal article" date="2021" name="G3 (Bethesda)">
        <title>Aegilops tauschii genome assembly Aet v5.0 features greater sequence contiguity and improved annotation.</title>
        <authorList>
            <person name="Wang L."/>
            <person name="Zhu T."/>
            <person name="Rodriguez J.C."/>
            <person name="Deal K.R."/>
            <person name="Dubcovsky J."/>
            <person name="McGuire P.E."/>
            <person name="Lux T."/>
            <person name="Spannagl M."/>
            <person name="Mayer K.F.X."/>
            <person name="Baldrich P."/>
            <person name="Meyers B.C."/>
            <person name="Huo N."/>
            <person name="Gu Y.Q."/>
            <person name="Zhou H."/>
            <person name="Devos K.M."/>
            <person name="Bennetzen J.L."/>
            <person name="Unver T."/>
            <person name="Budak H."/>
            <person name="Gulick P.J."/>
            <person name="Galiba G."/>
            <person name="Kalapos B."/>
            <person name="Nelson D.R."/>
            <person name="Li P."/>
            <person name="You F.M."/>
            <person name="Luo M.C."/>
            <person name="Dvorak J."/>
        </authorList>
    </citation>
    <scope>NUCLEOTIDE SEQUENCE [LARGE SCALE GENOMIC DNA]</scope>
    <source>
        <strain evidence="1">cv. AL8/78</strain>
    </source>
</reference>
<proteinExistence type="predicted"/>
<dbReference type="Gramene" id="AET2Gv20283300.8">
    <property type="protein sequence ID" value="AET2Gv20283300.8"/>
    <property type="gene ID" value="AET2Gv20283300"/>
</dbReference>
<keyword evidence="2" id="KW-1185">Reference proteome</keyword>
<dbReference type="EnsemblPlants" id="AET2Gv20283300.8">
    <property type="protein sequence ID" value="AET2Gv20283300.8"/>
    <property type="gene ID" value="AET2Gv20283300"/>
</dbReference>
<accession>A0A453AWQ9</accession>